<organism evidence="2 3">
    <name type="scientific">Rubripirellula amarantea</name>
    <dbReference type="NCBI Taxonomy" id="2527999"/>
    <lineage>
        <taxon>Bacteria</taxon>
        <taxon>Pseudomonadati</taxon>
        <taxon>Planctomycetota</taxon>
        <taxon>Planctomycetia</taxon>
        <taxon>Pirellulales</taxon>
        <taxon>Pirellulaceae</taxon>
        <taxon>Rubripirellula</taxon>
    </lineage>
</organism>
<feature type="region of interest" description="Disordered" evidence="1">
    <location>
        <begin position="195"/>
        <end position="235"/>
    </location>
</feature>
<sequence length="620" mass="68699">MRNLTSNQADTTAKIRNNCFSGQVDTPENAGQYEVFSDSRLWPINQDAVPLETAYRIGVLAGAEECRSLFDLDSHDAIGRAVDRANDLSEIRRSNRVYSFDRIKPGDQVDIEAGCVQARLRGHHQTVEMAIAVVDTVSVSVVDELTAIEQWANAIKKWSREPMDASDAFFSSSPTLASFYPTETEERLLARSAEAKTLPTSKSSFQDSRNTTGKPEMRSTVIESPSSDKTSFGDELSEARRATLNAIEEEKALFVKARNLGIRIKQVAGCDGPMIGGTSLSEGMQCYPDRREYLINGLLRRGEVMNIIAAPKVGKSWMVYNGILSLAAGRQWIGFDGSKPRTLLLDNELHREELFSRLGTVAEAMGIEPSTLDDHLVIRPMRGESMSLDDIETMLCTEFADDHFDLIVIDAFYRVLPDKISENDNAAMTRVYNQIDAIAAHKNASVVLIHHASKGDQSHKSITDVGAGAGAMTRATDTHLTIREHQDEGCVVVDAVTRSSQQPASRTARFEWPLWNVLDGVDPILKSPKSGADRKQEERDSETDAKIREVLSNADTSLSRSAIRRKTVFGQARVDAAISRIGDELESDFITNPKNKNDEIEVYRIKNSTSRDWYATLATD</sequence>
<dbReference type="Proteomes" id="UP000316598">
    <property type="component" value="Unassembled WGS sequence"/>
</dbReference>
<dbReference type="SUPFAM" id="SSF52540">
    <property type="entry name" value="P-loop containing nucleoside triphosphate hydrolases"/>
    <property type="match status" value="1"/>
</dbReference>
<comment type="caution">
    <text evidence="2">The sequence shown here is derived from an EMBL/GenBank/DDBJ whole genome shotgun (WGS) entry which is preliminary data.</text>
</comment>
<dbReference type="InterPro" id="IPR027417">
    <property type="entry name" value="P-loop_NTPase"/>
</dbReference>
<dbReference type="AlphaFoldDB" id="A0A5C5WFC9"/>
<dbReference type="EMBL" id="SJPI01000003">
    <property type="protein sequence ID" value="TWT49360.1"/>
    <property type="molecule type" value="Genomic_DNA"/>
</dbReference>
<proteinExistence type="predicted"/>
<dbReference type="Pfam" id="PF13481">
    <property type="entry name" value="AAA_25"/>
    <property type="match status" value="1"/>
</dbReference>
<evidence type="ECO:0008006" key="4">
    <source>
        <dbReference type="Google" id="ProtNLM"/>
    </source>
</evidence>
<name>A0A5C5WFC9_9BACT</name>
<dbReference type="Gene3D" id="3.40.50.300">
    <property type="entry name" value="P-loop containing nucleotide triphosphate hydrolases"/>
    <property type="match status" value="1"/>
</dbReference>
<protein>
    <recommendedName>
        <fullName evidence="4">Regulatory protein RepA</fullName>
    </recommendedName>
</protein>
<dbReference type="OrthoDB" id="263048at2"/>
<feature type="compositionally biased region" description="Polar residues" evidence="1">
    <location>
        <begin position="198"/>
        <end position="213"/>
    </location>
</feature>
<evidence type="ECO:0000313" key="2">
    <source>
        <dbReference type="EMBL" id="TWT49360.1"/>
    </source>
</evidence>
<accession>A0A5C5WFC9</accession>
<gene>
    <name evidence="2" type="ORF">Pla22_45560</name>
</gene>
<keyword evidence="3" id="KW-1185">Reference proteome</keyword>
<feature type="compositionally biased region" description="Polar residues" evidence="1">
    <location>
        <begin position="221"/>
        <end position="230"/>
    </location>
</feature>
<dbReference type="RefSeq" id="WP_146516887.1">
    <property type="nucleotide sequence ID" value="NZ_SJPI01000003.1"/>
</dbReference>
<evidence type="ECO:0000313" key="3">
    <source>
        <dbReference type="Proteomes" id="UP000316598"/>
    </source>
</evidence>
<evidence type="ECO:0000256" key="1">
    <source>
        <dbReference type="SAM" id="MobiDB-lite"/>
    </source>
</evidence>
<reference evidence="2 3" key="1">
    <citation type="submission" date="2019-02" db="EMBL/GenBank/DDBJ databases">
        <title>Deep-cultivation of Planctomycetes and their phenomic and genomic characterization uncovers novel biology.</title>
        <authorList>
            <person name="Wiegand S."/>
            <person name="Jogler M."/>
            <person name="Boedeker C."/>
            <person name="Pinto D."/>
            <person name="Vollmers J."/>
            <person name="Rivas-Marin E."/>
            <person name="Kohn T."/>
            <person name="Peeters S.H."/>
            <person name="Heuer A."/>
            <person name="Rast P."/>
            <person name="Oberbeckmann S."/>
            <person name="Bunk B."/>
            <person name="Jeske O."/>
            <person name="Meyerdierks A."/>
            <person name="Storesund J.E."/>
            <person name="Kallscheuer N."/>
            <person name="Luecker S."/>
            <person name="Lage O.M."/>
            <person name="Pohl T."/>
            <person name="Merkel B.J."/>
            <person name="Hornburger P."/>
            <person name="Mueller R.-W."/>
            <person name="Bruemmer F."/>
            <person name="Labrenz M."/>
            <person name="Spormann A.M."/>
            <person name="Op Den Camp H."/>
            <person name="Overmann J."/>
            <person name="Amann R."/>
            <person name="Jetten M.S.M."/>
            <person name="Mascher T."/>
            <person name="Medema M.H."/>
            <person name="Devos D.P."/>
            <person name="Kaster A.-K."/>
            <person name="Ovreas L."/>
            <person name="Rohde M."/>
            <person name="Galperin M.Y."/>
            <person name="Jogler C."/>
        </authorList>
    </citation>
    <scope>NUCLEOTIDE SEQUENCE [LARGE SCALE GENOMIC DNA]</scope>
    <source>
        <strain evidence="2 3">Pla22</strain>
    </source>
</reference>